<evidence type="ECO:0000313" key="1">
    <source>
        <dbReference type="EMBL" id="DAF94484.1"/>
    </source>
</evidence>
<accession>A0A8S5UJ75</accession>
<organism evidence="1">
    <name type="scientific">Siphoviridae sp. ctTDf8</name>
    <dbReference type="NCBI Taxonomy" id="2825517"/>
    <lineage>
        <taxon>Viruses</taxon>
        <taxon>Duplodnaviria</taxon>
        <taxon>Heunggongvirae</taxon>
        <taxon>Uroviricota</taxon>
        <taxon>Caudoviricetes</taxon>
    </lineage>
</organism>
<sequence length="37" mass="4103">MGSEQELGFLIQKSENAHQSKKKPLIGLISGFAIWSE</sequence>
<reference evidence="1" key="1">
    <citation type="journal article" date="2021" name="Proc. Natl. Acad. Sci. U.S.A.">
        <title>A Catalog of Tens of Thousands of Viruses from Human Metagenomes Reveals Hidden Associations with Chronic Diseases.</title>
        <authorList>
            <person name="Tisza M.J."/>
            <person name="Buck C.B."/>
        </authorList>
    </citation>
    <scope>NUCLEOTIDE SEQUENCE</scope>
    <source>
        <strain evidence="1">CtTDf8</strain>
    </source>
</reference>
<protein>
    <submittedName>
        <fullName evidence="1">Uncharacterized protein</fullName>
    </submittedName>
</protein>
<dbReference type="EMBL" id="BK016093">
    <property type="protein sequence ID" value="DAF94484.1"/>
    <property type="molecule type" value="Genomic_DNA"/>
</dbReference>
<proteinExistence type="predicted"/>
<name>A0A8S5UJ75_9CAUD</name>